<name>A0A6C0H2U2_9ZZZZ</name>
<protein>
    <submittedName>
        <fullName evidence="1">Uncharacterized protein</fullName>
    </submittedName>
</protein>
<reference evidence="1" key="1">
    <citation type="journal article" date="2020" name="Nature">
        <title>Giant virus diversity and host interactions through global metagenomics.</title>
        <authorList>
            <person name="Schulz F."/>
            <person name="Roux S."/>
            <person name="Paez-Espino D."/>
            <person name="Jungbluth S."/>
            <person name="Walsh D.A."/>
            <person name="Denef V.J."/>
            <person name="McMahon K.D."/>
            <person name="Konstantinidis K.T."/>
            <person name="Eloe-Fadrosh E.A."/>
            <person name="Kyrpides N.C."/>
            <person name="Woyke T."/>
        </authorList>
    </citation>
    <scope>NUCLEOTIDE SEQUENCE</scope>
    <source>
        <strain evidence="1">GVMAG-M-3300023179-59</strain>
    </source>
</reference>
<sequence length="98" mass="10883">MSYSAIILSVPEEKAVDESIIEYYTIMAVGSAEKNTNRVCLSSTEGIFNGRLIYSELIDGYLTVTDVDYNSNIVTLDGKIPRSGSNVVFTLRNYDDNE</sequence>
<evidence type="ECO:0000313" key="1">
    <source>
        <dbReference type="EMBL" id="QHT74363.1"/>
    </source>
</evidence>
<accession>A0A6C0H2U2</accession>
<dbReference type="EMBL" id="MN739849">
    <property type="protein sequence ID" value="QHT74363.1"/>
    <property type="molecule type" value="Genomic_DNA"/>
</dbReference>
<proteinExistence type="predicted"/>
<organism evidence="1">
    <name type="scientific">viral metagenome</name>
    <dbReference type="NCBI Taxonomy" id="1070528"/>
    <lineage>
        <taxon>unclassified sequences</taxon>
        <taxon>metagenomes</taxon>
        <taxon>organismal metagenomes</taxon>
    </lineage>
</organism>
<dbReference type="AlphaFoldDB" id="A0A6C0H2U2"/>